<dbReference type="SUPFAM" id="SSF52833">
    <property type="entry name" value="Thioredoxin-like"/>
    <property type="match status" value="1"/>
</dbReference>
<dbReference type="SMART" id="SM00557">
    <property type="entry name" value="IG_FLMN"/>
    <property type="match status" value="1"/>
</dbReference>
<keyword evidence="2" id="KW-0009">Actin-binding</keyword>
<proteinExistence type="predicted"/>
<dbReference type="AlphaFoldDB" id="A0AAE0KZC8"/>
<dbReference type="InterPro" id="IPR001715">
    <property type="entry name" value="CH_dom"/>
</dbReference>
<dbReference type="SUPFAM" id="SSF47576">
    <property type="entry name" value="Calponin-homology domain, CH-domain"/>
    <property type="match status" value="1"/>
</dbReference>
<dbReference type="PANTHER" id="PTHR38537">
    <property type="entry name" value="JITTERBUG, ISOFORM N"/>
    <property type="match status" value="1"/>
</dbReference>
<dbReference type="PROSITE" id="PS00019">
    <property type="entry name" value="ACTININ_1"/>
    <property type="match status" value="1"/>
</dbReference>
<dbReference type="InterPro" id="IPR013783">
    <property type="entry name" value="Ig-like_fold"/>
</dbReference>
<dbReference type="InterPro" id="IPR014756">
    <property type="entry name" value="Ig_E-set"/>
</dbReference>
<dbReference type="Pfam" id="PF00630">
    <property type="entry name" value="Filamin"/>
    <property type="match status" value="1"/>
</dbReference>
<feature type="repeat" description="Filamin" evidence="3">
    <location>
        <begin position="236"/>
        <end position="326"/>
    </location>
</feature>
<dbReference type="Gene3D" id="1.10.418.10">
    <property type="entry name" value="Calponin-like domain"/>
    <property type="match status" value="2"/>
</dbReference>
<dbReference type="GO" id="GO:0030036">
    <property type="term" value="P:actin cytoskeleton organization"/>
    <property type="evidence" value="ECO:0007669"/>
    <property type="project" value="InterPro"/>
</dbReference>
<feature type="domain" description="HP" evidence="6">
    <location>
        <begin position="505"/>
        <end position="569"/>
    </location>
</feature>
<dbReference type="InterPro" id="IPR036886">
    <property type="entry name" value="Villin_headpiece_dom_sf"/>
</dbReference>
<feature type="domain" description="Calponin-homology (CH)" evidence="5">
    <location>
        <begin position="8"/>
        <end position="121"/>
    </location>
</feature>
<dbReference type="SMART" id="SM00033">
    <property type="entry name" value="CH"/>
    <property type="match status" value="2"/>
</dbReference>
<dbReference type="InterPro" id="IPR036872">
    <property type="entry name" value="CH_dom_sf"/>
</dbReference>
<dbReference type="PROSITE" id="PS50194">
    <property type="entry name" value="FILAMIN_REPEAT"/>
    <property type="match status" value="1"/>
</dbReference>
<dbReference type="Gene3D" id="3.40.30.10">
    <property type="entry name" value="Glutaredoxin"/>
    <property type="match status" value="1"/>
</dbReference>
<keyword evidence="1" id="KW-0677">Repeat</keyword>
<dbReference type="Pfam" id="PF02209">
    <property type="entry name" value="VHP"/>
    <property type="match status" value="1"/>
</dbReference>
<dbReference type="GO" id="GO:0051015">
    <property type="term" value="F:actin filament binding"/>
    <property type="evidence" value="ECO:0007669"/>
    <property type="project" value="InterPro"/>
</dbReference>
<keyword evidence="8" id="KW-1185">Reference proteome</keyword>
<protein>
    <submittedName>
        <fullName evidence="7">Uncharacterized protein</fullName>
    </submittedName>
</protein>
<dbReference type="SMART" id="SM00153">
    <property type="entry name" value="VHP"/>
    <property type="match status" value="1"/>
</dbReference>
<sequence>MPGVDYFDIQENTFRRWCNDYLSGTGNGKTTPTGRFINNLKEDLKDGVALIELLEVLSGKPVGKYNKHPKLDIQKMENLSLAIAFISAQGIKLVNISAEDICSGNMRLILGLIWTLILRFEINQGGDDKEAADGLLKWVQSKIPEYGVKGFTKDWNDGRALCALVNALLPSELTNHRDLDPANKEENLRTGMDVALSNLAIDKLLLPEEMAHPKVDKLAVMTYIAQFRNISQADLAKLGEHTLTKAYGPGLVEGILGQEARFEVHTPDGCATAPTIAITPATTPTLTSKGAGQHDVVYVPDAVGKFEVGVMLNGNHIPGSPFQVVVLEQESLGGEGKIRVFFSTTHSSEVARATVTDLSTLLEAKKVHLRKDFEPWHPVDLMAKDDRDAVFRKAGTRNLPIVFVDDKYIGDYDTLRVLEEQGKLDGLLCIKEREGDLMTVDEHIQRLKNVTVSGEDSKPADAPVPRAASAPAEPAKPQSLAPAPKPAAPAPAPAAPAVDIASGSSTSEVIYSLAQLQGDVSGLAGVDPAKREAYLSDQEFHSVFGMLKEEFYKLPKWKQAQPKKNTGLF</sequence>
<evidence type="ECO:0000313" key="7">
    <source>
        <dbReference type="EMBL" id="KAK3266388.1"/>
    </source>
</evidence>
<evidence type="ECO:0000256" key="2">
    <source>
        <dbReference type="ARBA" id="ARBA00023203"/>
    </source>
</evidence>
<evidence type="ECO:0000259" key="5">
    <source>
        <dbReference type="PROSITE" id="PS50021"/>
    </source>
</evidence>
<evidence type="ECO:0000313" key="8">
    <source>
        <dbReference type="Proteomes" id="UP001190700"/>
    </source>
</evidence>
<feature type="region of interest" description="Disordered" evidence="4">
    <location>
        <begin position="450"/>
        <end position="499"/>
    </location>
</feature>
<dbReference type="Pfam" id="PF00307">
    <property type="entry name" value="CH"/>
    <property type="match status" value="2"/>
</dbReference>
<accession>A0AAE0KZC8</accession>
<dbReference type="InterPro" id="IPR001589">
    <property type="entry name" value="Actinin_actin-bd_CS"/>
</dbReference>
<dbReference type="PROSITE" id="PS51354">
    <property type="entry name" value="GLUTAREDOXIN_2"/>
    <property type="match status" value="1"/>
</dbReference>
<feature type="compositionally biased region" description="Pro residues" evidence="4">
    <location>
        <begin position="483"/>
        <end position="494"/>
    </location>
</feature>
<dbReference type="SUPFAM" id="SSF47050">
    <property type="entry name" value="VHP, Villin headpiece domain"/>
    <property type="match status" value="1"/>
</dbReference>
<dbReference type="InterPro" id="IPR001298">
    <property type="entry name" value="Filamin/ABP280_rpt"/>
</dbReference>
<reference evidence="7 8" key="1">
    <citation type="journal article" date="2015" name="Genome Biol. Evol.">
        <title>Comparative Genomics of a Bacterivorous Green Alga Reveals Evolutionary Causalities and Consequences of Phago-Mixotrophic Mode of Nutrition.</title>
        <authorList>
            <person name="Burns J.A."/>
            <person name="Paasch A."/>
            <person name="Narechania A."/>
            <person name="Kim E."/>
        </authorList>
    </citation>
    <scope>NUCLEOTIDE SEQUENCE [LARGE SCALE GENOMIC DNA]</scope>
    <source>
        <strain evidence="7 8">PLY_AMNH</strain>
    </source>
</reference>
<evidence type="ECO:0000256" key="4">
    <source>
        <dbReference type="SAM" id="MobiDB-lite"/>
    </source>
</evidence>
<dbReference type="CDD" id="cd21184">
    <property type="entry name" value="CH_FLN-like_rpt2"/>
    <property type="match status" value="1"/>
</dbReference>
<dbReference type="EMBL" id="LGRX02013159">
    <property type="protein sequence ID" value="KAK3266388.1"/>
    <property type="molecule type" value="Genomic_DNA"/>
</dbReference>
<dbReference type="PANTHER" id="PTHR38537:SF8">
    <property type="entry name" value="FILAMIN-A"/>
    <property type="match status" value="1"/>
</dbReference>
<dbReference type="InterPro" id="IPR044801">
    <property type="entry name" value="Filamin"/>
</dbReference>
<dbReference type="InterPro" id="IPR017868">
    <property type="entry name" value="Filamin/ABP280_repeat-like"/>
</dbReference>
<evidence type="ECO:0000256" key="1">
    <source>
        <dbReference type="ARBA" id="ARBA00022737"/>
    </source>
</evidence>
<dbReference type="PROSITE" id="PS51089">
    <property type="entry name" value="HP"/>
    <property type="match status" value="1"/>
</dbReference>
<dbReference type="Gene3D" id="1.10.950.10">
    <property type="entry name" value="Villin headpiece domain"/>
    <property type="match status" value="1"/>
</dbReference>
<name>A0AAE0KZC8_9CHLO</name>
<organism evidence="7 8">
    <name type="scientific">Cymbomonas tetramitiformis</name>
    <dbReference type="NCBI Taxonomy" id="36881"/>
    <lineage>
        <taxon>Eukaryota</taxon>
        <taxon>Viridiplantae</taxon>
        <taxon>Chlorophyta</taxon>
        <taxon>Pyramimonadophyceae</taxon>
        <taxon>Pyramimonadales</taxon>
        <taxon>Pyramimonadaceae</taxon>
        <taxon>Cymbomonas</taxon>
    </lineage>
</organism>
<dbReference type="PROSITE" id="PS50021">
    <property type="entry name" value="CH"/>
    <property type="match status" value="2"/>
</dbReference>
<dbReference type="InterPro" id="IPR003128">
    <property type="entry name" value="Villin_headpiece"/>
</dbReference>
<dbReference type="Proteomes" id="UP001190700">
    <property type="component" value="Unassembled WGS sequence"/>
</dbReference>
<dbReference type="InterPro" id="IPR036249">
    <property type="entry name" value="Thioredoxin-like_sf"/>
</dbReference>
<comment type="caution">
    <text evidence="7">The sequence shown here is derived from an EMBL/GenBank/DDBJ whole genome shotgun (WGS) entry which is preliminary data.</text>
</comment>
<gene>
    <name evidence="7" type="ORF">CYMTET_24994</name>
</gene>
<evidence type="ECO:0000259" key="6">
    <source>
        <dbReference type="PROSITE" id="PS51089"/>
    </source>
</evidence>
<dbReference type="SUPFAM" id="SSF81296">
    <property type="entry name" value="E set domains"/>
    <property type="match status" value="1"/>
</dbReference>
<dbReference type="Gene3D" id="2.60.40.10">
    <property type="entry name" value="Immunoglobulins"/>
    <property type="match status" value="1"/>
</dbReference>
<feature type="domain" description="Calponin-homology (CH)" evidence="5">
    <location>
        <begin position="129"/>
        <end position="232"/>
    </location>
</feature>
<evidence type="ECO:0000256" key="3">
    <source>
        <dbReference type="PROSITE-ProRule" id="PRU00087"/>
    </source>
</evidence>